<dbReference type="InterPro" id="IPR037481">
    <property type="entry name" value="LacX"/>
</dbReference>
<evidence type="ECO:0000313" key="1">
    <source>
        <dbReference type="EMBL" id="KRL85470.1"/>
    </source>
</evidence>
<dbReference type="Gene3D" id="2.70.98.10">
    <property type="match status" value="1"/>
</dbReference>
<dbReference type="PANTHER" id="PTHR11122">
    <property type="entry name" value="APOSPORY-ASSOCIATED PROTEIN C-RELATED"/>
    <property type="match status" value="1"/>
</dbReference>
<dbReference type="GO" id="GO:0016853">
    <property type="term" value="F:isomerase activity"/>
    <property type="evidence" value="ECO:0007669"/>
    <property type="project" value="InterPro"/>
</dbReference>
<dbReference type="STRING" id="1423783.FC50_GL001635"/>
<dbReference type="InterPro" id="IPR011013">
    <property type="entry name" value="Gal_mutarotase_sf_dom"/>
</dbReference>
<protein>
    <submittedName>
        <fullName evidence="1">Galactose mutarotase-like enzyme</fullName>
    </submittedName>
</protein>
<dbReference type="InterPro" id="IPR008183">
    <property type="entry name" value="Aldose_1/G6P_1-epimerase"/>
</dbReference>
<comment type="caution">
    <text evidence="1">The sequence shown here is derived from an EMBL/GenBank/DDBJ whole genome shotgun (WGS) entry which is preliminary data.</text>
</comment>
<dbReference type="RefSeq" id="WP_054650502.1">
    <property type="nucleotide sequence ID" value="NZ_AZFJ01000052.1"/>
</dbReference>
<dbReference type="EMBL" id="AZFJ01000052">
    <property type="protein sequence ID" value="KRL85470.1"/>
    <property type="molecule type" value="Genomic_DNA"/>
</dbReference>
<dbReference type="Proteomes" id="UP000051922">
    <property type="component" value="Unassembled WGS sequence"/>
</dbReference>
<dbReference type="InterPro" id="IPR014718">
    <property type="entry name" value="GH-type_carb-bd"/>
</dbReference>
<name>A0A0R1TXI9_9LACO</name>
<gene>
    <name evidence="1" type="ORF">FC50_GL001635</name>
</gene>
<dbReference type="CDD" id="cd09024">
    <property type="entry name" value="Aldose_epim_lacX"/>
    <property type="match status" value="1"/>
</dbReference>
<dbReference type="GO" id="GO:0005975">
    <property type="term" value="P:carbohydrate metabolic process"/>
    <property type="evidence" value="ECO:0007669"/>
    <property type="project" value="InterPro"/>
</dbReference>
<proteinExistence type="predicted"/>
<dbReference type="SUPFAM" id="SSF74650">
    <property type="entry name" value="Galactose mutarotase-like"/>
    <property type="match status" value="1"/>
</dbReference>
<accession>A0A0R1TXI9</accession>
<dbReference type="PATRIC" id="fig|1423783.4.peg.1678"/>
<keyword evidence="2" id="KW-1185">Reference proteome</keyword>
<dbReference type="AlphaFoldDB" id="A0A0R1TXI9"/>
<organism evidence="1 2">
    <name type="scientific">Lacticaseibacillus pantheris DSM 15945 = JCM 12539 = NBRC 106106</name>
    <dbReference type="NCBI Taxonomy" id="1423783"/>
    <lineage>
        <taxon>Bacteria</taxon>
        <taxon>Bacillati</taxon>
        <taxon>Bacillota</taxon>
        <taxon>Bacilli</taxon>
        <taxon>Lactobacillales</taxon>
        <taxon>Lactobacillaceae</taxon>
        <taxon>Lacticaseibacillus</taxon>
    </lineage>
</organism>
<dbReference type="Pfam" id="PF01263">
    <property type="entry name" value="Aldose_epim"/>
    <property type="match status" value="1"/>
</dbReference>
<evidence type="ECO:0000313" key="2">
    <source>
        <dbReference type="Proteomes" id="UP000051922"/>
    </source>
</evidence>
<dbReference type="PANTHER" id="PTHR11122:SF13">
    <property type="entry name" value="GLUCOSE-6-PHOSPHATE 1-EPIMERASE"/>
    <property type="match status" value="1"/>
</dbReference>
<dbReference type="GO" id="GO:0030246">
    <property type="term" value="F:carbohydrate binding"/>
    <property type="evidence" value="ECO:0007669"/>
    <property type="project" value="InterPro"/>
</dbReference>
<sequence length="290" mass="32336">MVTIANEHLQAEINLHGAELSSLKGDDGTEYMWQADPQVWARHAPVLFPIVGALKDDEYHYQGQTYHMTRHGFARDMDFEVLRQEDNAVELVLTDTAESRAKFPFAFRLVLSYRLAGNSLEVGYSVNNPSHDDELYFSIGAHPAFSLPLDAESAYDEYTLTFDPAETRTHIPLDGKYADYAQRDEQEVGQQALSHELFKDDALIYELNGEETTMSLKSSKGGHGVALTVSDAPYVGIWSNYPVPGNFCCIEPWWGIADAPDASGELTEKRGINRLAPGGTFVQGYTIKTF</sequence>
<reference evidence="1 2" key="1">
    <citation type="journal article" date="2015" name="Genome Announc.">
        <title>Expanding the biotechnology potential of lactobacilli through comparative genomics of 213 strains and associated genera.</title>
        <authorList>
            <person name="Sun Z."/>
            <person name="Harris H.M."/>
            <person name="McCann A."/>
            <person name="Guo C."/>
            <person name="Argimon S."/>
            <person name="Zhang W."/>
            <person name="Yang X."/>
            <person name="Jeffery I.B."/>
            <person name="Cooney J.C."/>
            <person name="Kagawa T.F."/>
            <person name="Liu W."/>
            <person name="Song Y."/>
            <person name="Salvetti E."/>
            <person name="Wrobel A."/>
            <person name="Rasinkangas P."/>
            <person name="Parkhill J."/>
            <person name="Rea M.C."/>
            <person name="O'Sullivan O."/>
            <person name="Ritari J."/>
            <person name="Douillard F.P."/>
            <person name="Paul Ross R."/>
            <person name="Yang R."/>
            <person name="Briner A.E."/>
            <person name="Felis G.E."/>
            <person name="de Vos W.M."/>
            <person name="Barrangou R."/>
            <person name="Klaenhammer T.R."/>
            <person name="Caufield P.W."/>
            <person name="Cui Y."/>
            <person name="Zhang H."/>
            <person name="O'Toole P.W."/>
        </authorList>
    </citation>
    <scope>NUCLEOTIDE SEQUENCE [LARGE SCALE GENOMIC DNA]</scope>
    <source>
        <strain evidence="1 2">DSM 15945</strain>
    </source>
</reference>